<dbReference type="Proteomes" id="UP000183461">
    <property type="component" value="Unassembled WGS sequence"/>
</dbReference>
<evidence type="ECO:0000313" key="3">
    <source>
        <dbReference type="EMBL" id="SFW54473.1"/>
    </source>
</evidence>
<proteinExistence type="predicted"/>
<keyword evidence="2" id="KW-0812">Transmembrane</keyword>
<name>A0A1K1Q455_RUMFL</name>
<reference evidence="3 4" key="1">
    <citation type="submission" date="2016-11" db="EMBL/GenBank/DDBJ databases">
        <authorList>
            <person name="Jaros S."/>
            <person name="Januszkiewicz K."/>
            <person name="Wedrychowicz H."/>
        </authorList>
    </citation>
    <scope>NUCLEOTIDE SEQUENCE [LARGE SCALE GENOMIC DNA]</scope>
    <source>
        <strain evidence="3 4">YL228</strain>
    </source>
</reference>
<dbReference type="RefSeq" id="WP_072301396.1">
    <property type="nucleotide sequence ID" value="NZ_CAMIZA010000040.1"/>
</dbReference>
<evidence type="ECO:0000313" key="4">
    <source>
        <dbReference type="Proteomes" id="UP000183461"/>
    </source>
</evidence>
<accession>A0A1K1Q455</accession>
<feature type="compositionally biased region" description="Low complexity" evidence="1">
    <location>
        <begin position="195"/>
        <end position="211"/>
    </location>
</feature>
<dbReference type="AlphaFoldDB" id="A0A1K1Q455"/>
<evidence type="ECO:0000256" key="1">
    <source>
        <dbReference type="SAM" id="MobiDB-lite"/>
    </source>
</evidence>
<dbReference type="EMBL" id="FPIP01000013">
    <property type="protein sequence ID" value="SFW54473.1"/>
    <property type="molecule type" value="Genomic_DNA"/>
</dbReference>
<keyword evidence="2" id="KW-1133">Transmembrane helix</keyword>
<keyword evidence="2" id="KW-0472">Membrane</keyword>
<sequence length="211" mass="21357">MSRGNGFFSNLKKSTKITLVSCGCFIALTAVILTFFVMFPITPSEKMISSFGRESIYKQDPQSTSPTTAVTTTATSAVSKTKRTTTVTKVKKSDYTITFTSGNGFFKGQKIPSGDFSGQLNTYTPTTTTSVVSGYEGGTGELTTYPNGEGTTLDPNGGTGTGTETPVTPPEGGAGTGTETPVTPPDNGGAGTGGETAAPAPADGGAAAAAE</sequence>
<feature type="region of interest" description="Disordered" evidence="1">
    <location>
        <begin position="131"/>
        <end position="211"/>
    </location>
</feature>
<feature type="transmembrane region" description="Helical" evidence="2">
    <location>
        <begin position="17"/>
        <end position="39"/>
    </location>
</feature>
<gene>
    <name evidence="3" type="ORF">SAMN02910280_0364</name>
</gene>
<organism evidence="3 4">
    <name type="scientific">Ruminococcus flavefaciens</name>
    <dbReference type="NCBI Taxonomy" id="1265"/>
    <lineage>
        <taxon>Bacteria</taxon>
        <taxon>Bacillati</taxon>
        <taxon>Bacillota</taxon>
        <taxon>Clostridia</taxon>
        <taxon>Eubacteriales</taxon>
        <taxon>Oscillospiraceae</taxon>
        <taxon>Ruminococcus</taxon>
    </lineage>
</organism>
<evidence type="ECO:0000256" key="2">
    <source>
        <dbReference type="SAM" id="Phobius"/>
    </source>
</evidence>
<protein>
    <submittedName>
        <fullName evidence="3">Uncharacterized protein</fullName>
    </submittedName>
</protein>